<organism evidence="1 2">
    <name type="scientific">Aeromonas media</name>
    <dbReference type="NCBI Taxonomy" id="651"/>
    <lineage>
        <taxon>Bacteria</taxon>
        <taxon>Pseudomonadati</taxon>
        <taxon>Pseudomonadota</taxon>
        <taxon>Gammaproteobacteria</taxon>
        <taxon>Aeromonadales</taxon>
        <taxon>Aeromonadaceae</taxon>
        <taxon>Aeromonas</taxon>
    </lineage>
</organism>
<evidence type="ECO:0000313" key="1">
    <source>
        <dbReference type="EMBL" id="MDX7923391.1"/>
    </source>
</evidence>
<dbReference type="Proteomes" id="UP001285835">
    <property type="component" value="Unassembled WGS sequence"/>
</dbReference>
<sequence>MKWWEKTVEYYFIRKFIPDEMILSPLDGEQEKAGDAFLSSNEKWVVLEFKKDVESLASEKKKYKNFDMAAAELSPNDSHHFLIYGQVVDGEFGLGGKTYFSNSPVSKISEIFKAGKEKKDFISYLEKLIDHKSKVGESSGGSVGSYSFVAGISKDNKITSCMNLYEFGLDHGLTLEPKPEIKKEIKHKRSGPSMGM</sequence>
<dbReference type="RefSeq" id="WP_319917629.1">
    <property type="nucleotide sequence ID" value="NZ_JAWZXF010000016.1"/>
</dbReference>
<accession>A0AAP6GDQ8</accession>
<comment type="caution">
    <text evidence="1">The sequence shown here is derived from an EMBL/GenBank/DDBJ whole genome shotgun (WGS) entry which is preliminary data.</text>
</comment>
<proteinExistence type="predicted"/>
<gene>
    <name evidence="1" type="ORF">SJS82_15810</name>
</gene>
<evidence type="ECO:0000313" key="2">
    <source>
        <dbReference type="Proteomes" id="UP001285835"/>
    </source>
</evidence>
<dbReference type="AlphaFoldDB" id="A0AAP6GDQ8"/>
<reference evidence="1" key="1">
    <citation type="submission" date="2023-11" db="EMBL/GenBank/DDBJ databases">
        <title>WGS of Aeromonas in Northern Israel.</title>
        <authorList>
            <person name="Hershko Y."/>
        </authorList>
    </citation>
    <scope>NUCLEOTIDE SEQUENCE</scope>
    <source>
        <strain evidence="1">02297</strain>
    </source>
</reference>
<name>A0AAP6GDQ8_AERME</name>
<dbReference type="EMBL" id="JAWZXF010000016">
    <property type="protein sequence ID" value="MDX7923391.1"/>
    <property type="molecule type" value="Genomic_DNA"/>
</dbReference>
<protein>
    <submittedName>
        <fullName evidence="1">Uncharacterized protein</fullName>
    </submittedName>
</protein>